<name>A0AAN1NVL0_9GAMM</name>
<proteinExistence type="predicted"/>
<keyword evidence="1" id="KW-0732">Signal</keyword>
<organism evidence="2 3">
    <name type="scientific">Pantoea vagans</name>
    <dbReference type="NCBI Taxonomy" id="470934"/>
    <lineage>
        <taxon>Bacteria</taxon>
        <taxon>Pseudomonadati</taxon>
        <taxon>Pseudomonadota</taxon>
        <taxon>Gammaproteobacteria</taxon>
        <taxon>Enterobacterales</taxon>
        <taxon>Erwiniaceae</taxon>
        <taxon>Pantoea</taxon>
    </lineage>
</organism>
<feature type="chain" id="PRO_5042906260" evidence="1">
    <location>
        <begin position="22"/>
        <end position="165"/>
    </location>
</feature>
<sequence>MKLSIYSACLGAFLLSGCQSAIGNHDGRDVKQAEQSRPAPYAKPRVDLQLQRLWLEGDMSEASPFPVAAIRADSDRVTLSWNGDAVELLSSLARARGQAFSYIGVRLPLPVDIEVQDVTYANVLRMIEMQTAWRATLVTYPGQMVLQFMSSLPAEPVRHKKGGCR</sequence>
<dbReference type="InterPro" id="IPR038140">
    <property type="entry name" value="DotD_sf"/>
</dbReference>
<dbReference type="Proteomes" id="UP000241538">
    <property type="component" value="Plasmid pPV989-94"/>
</dbReference>
<feature type="signal peptide" evidence="1">
    <location>
        <begin position="1"/>
        <end position="21"/>
    </location>
</feature>
<gene>
    <name evidence="2" type="ORF">C9381_22510</name>
</gene>
<dbReference type="Gene3D" id="3.55.50.60">
    <property type="entry name" value="DotD protein"/>
    <property type="match status" value="1"/>
</dbReference>
<evidence type="ECO:0000313" key="3">
    <source>
        <dbReference type="Proteomes" id="UP000241538"/>
    </source>
</evidence>
<reference evidence="2 3" key="1">
    <citation type="journal article" date="2018" name="Int J Genomics">
        <title>Comparative Genomics Analysis of Plasmid pPV989-94 from a Clinical Isolate of Pantoea vagans PV989.</title>
        <authorList>
            <person name="Xu L."/>
            <person name="Yin M."/>
            <person name="Zhu T."/>
            <person name="Lu J."/>
            <person name="Bao Q."/>
        </authorList>
    </citation>
    <scope>NUCLEOTIDE SEQUENCE [LARGE SCALE GENOMIC DNA]</scope>
    <source>
        <strain evidence="2 3">PV989</strain>
    </source>
</reference>
<dbReference type="Pfam" id="PF16816">
    <property type="entry name" value="DotD"/>
    <property type="match status" value="1"/>
</dbReference>
<protein>
    <submittedName>
        <fullName evidence="2">Conjugal transfer protein TraH</fullName>
    </submittedName>
</protein>
<dbReference type="InterPro" id="IPR031817">
    <property type="entry name" value="DotD"/>
</dbReference>
<dbReference type="RefSeq" id="WP_107320573.1">
    <property type="nucleotide sequence ID" value="NZ_CP028352.1"/>
</dbReference>
<dbReference type="PROSITE" id="PS51257">
    <property type="entry name" value="PROKAR_LIPOPROTEIN"/>
    <property type="match status" value="1"/>
</dbReference>
<evidence type="ECO:0000313" key="2">
    <source>
        <dbReference type="EMBL" id="AVV40007.1"/>
    </source>
</evidence>
<dbReference type="AlphaFoldDB" id="A0AAN1NVL0"/>
<dbReference type="EMBL" id="CP028352">
    <property type="protein sequence ID" value="AVV40007.1"/>
    <property type="molecule type" value="Genomic_DNA"/>
</dbReference>
<evidence type="ECO:0000256" key="1">
    <source>
        <dbReference type="SAM" id="SignalP"/>
    </source>
</evidence>
<geneLocation type="plasmid" evidence="3">
    <name>ppv989-94</name>
</geneLocation>
<accession>A0AAN1NVL0</accession>
<keyword evidence="2" id="KW-0614">Plasmid</keyword>